<reference evidence="3" key="1">
    <citation type="submission" date="2023-07" db="EMBL/GenBank/DDBJ databases">
        <title>Sorghum-associated microbial communities from plants grown in Nebraska, USA.</title>
        <authorList>
            <person name="Schachtman D."/>
        </authorList>
    </citation>
    <scope>NUCLEOTIDE SEQUENCE</scope>
    <source>
        <strain evidence="3">DS3754</strain>
    </source>
</reference>
<name>A0AAW8D1V3_9BURK</name>
<dbReference type="AlphaFoldDB" id="A0AAW8D1V3"/>
<dbReference type="InterPro" id="IPR001387">
    <property type="entry name" value="Cro/C1-type_HTH"/>
</dbReference>
<dbReference type="InterPro" id="IPR052345">
    <property type="entry name" value="Rad_response_metalloprotease"/>
</dbReference>
<dbReference type="Pfam" id="PF06114">
    <property type="entry name" value="Peptidase_M78"/>
    <property type="match status" value="1"/>
</dbReference>
<protein>
    <submittedName>
        <fullName evidence="3">Zn-dependent peptidase ImmA (M78 family)/transcriptional regulator with XRE-family HTH domain</fullName>
    </submittedName>
</protein>
<dbReference type="SUPFAM" id="SSF47413">
    <property type="entry name" value="lambda repressor-like DNA-binding domains"/>
    <property type="match status" value="1"/>
</dbReference>
<sequence length="398" mass="44866">MANKRVFAKVKPALLRWARESAGYTLAEAAVALEVEEDDLQDWEAGIESPSIPQLRSISNVYRRPLAVFYLQDVPLSFMVLSDFRRPVHGPTRYSPELTQEIRFAHQRRELASELLSDLGETPQVFTASLGLRHEAEEAGRIVRGLLGITAPQLGQFSSDPEGRSALKMWRSKIEALGVLVFQSTKVQSEEASGFALALPTLPVIVVNRKDPPTRRLFSLVHEFVHVLMQESGVSDLNIDYSVSKSQKNVELFCNRVAAAALMPAHVIRAENTIIAHGNNTEWDDEEINPLARRYGVSREALVIRLISLGLTDWAFYQRKRQQYQKEYLRLKEQQAVTPPKLMKRNMPVEAISNLGRNFVNIVLGNYGRDRITLSEASGYLGLRTRHVEPLQRLAAEA</sequence>
<dbReference type="RefSeq" id="WP_307684868.1">
    <property type="nucleotide sequence ID" value="NZ_JAUSRD010000004.1"/>
</dbReference>
<dbReference type="GO" id="GO:0003677">
    <property type="term" value="F:DNA binding"/>
    <property type="evidence" value="ECO:0007669"/>
    <property type="project" value="InterPro"/>
</dbReference>
<feature type="domain" description="HTH cro/C1-type" evidence="2">
    <location>
        <begin position="15"/>
        <end position="69"/>
    </location>
</feature>
<dbReference type="SMART" id="SM00530">
    <property type="entry name" value="HTH_XRE"/>
    <property type="match status" value="1"/>
</dbReference>
<dbReference type="PANTHER" id="PTHR43236">
    <property type="entry name" value="ANTITOXIN HIGA1"/>
    <property type="match status" value="1"/>
</dbReference>
<comment type="caution">
    <text evidence="3">The sequence shown here is derived from an EMBL/GenBank/DDBJ whole genome shotgun (WGS) entry which is preliminary data.</text>
</comment>
<dbReference type="InterPro" id="IPR010359">
    <property type="entry name" value="IrrE_HExxH"/>
</dbReference>
<gene>
    <name evidence="3" type="ORF">J2W31_002351</name>
</gene>
<dbReference type="Proteomes" id="UP001242045">
    <property type="component" value="Unassembled WGS sequence"/>
</dbReference>
<evidence type="ECO:0000259" key="2">
    <source>
        <dbReference type="PROSITE" id="PS50943"/>
    </source>
</evidence>
<dbReference type="PANTHER" id="PTHR43236:SF2">
    <property type="entry name" value="BLL0069 PROTEIN"/>
    <property type="match status" value="1"/>
</dbReference>
<evidence type="ECO:0000256" key="1">
    <source>
        <dbReference type="ARBA" id="ARBA00007227"/>
    </source>
</evidence>
<evidence type="ECO:0000313" key="4">
    <source>
        <dbReference type="Proteomes" id="UP001242045"/>
    </source>
</evidence>
<comment type="similarity">
    <text evidence="1">Belongs to the short-chain fatty acyl-CoA assimilation regulator (ScfR) family.</text>
</comment>
<dbReference type="PROSITE" id="PS50943">
    <property type="entry name" value="HTH_CROC1"/>
    <property type="match status" value="1"/>
</dbReference>
<dbReference type="Gene3D" id="1.10.10.2910">
    <property type="match status" value="1"/>
</dbReference>
<dbReference type="EMBL" id="JAUSRD010000004">
    <property type="protein sequence ID" value="MDP9893240.1"/>
    <property type="molecule type" value="Genomic_DNA"/>
</dbReference>
<accession>A0AAW8D1V3</accession>
<dbReference type="Gene3D" id="1.10.260.40">
    <property type="entry name" value="lambda repressor-like DNA-binding domains"/>
    <property type="match status" value="1"/>
</dbReference>
<dbReference type="InterPro" id="IPR010982">
    <property type="entry name" value="Lambda_DNA-bd_dom_sf"/>
</dbReference>
<organism evidence="3 4">
    <name type="scientific">Variovorax boronicumulans</name>
    <dbReference type="NCBI Taxonomy" id="436515"/>
    <lineage>
        <taxon>Bacteria</taxon>
        <taxon>Pseudomonadati</taxon>
        <taxon>Pseudomonadota</taxon>
        <taxon>Betaproteobacteria</taxon>
        <taxon>Burkholderiales</taxon>
        <taxon>Comamonadaceae</taxon>
        <taxon>Variovorax</taxon>
    </lineage>
</organism>
<evidence type="ECO:0000313" key="3">
    <source>
        <dbReference type="EMBL" id="MDP9893240.1"/>
    </source>
</evidence>
<proteinExistence type="inferred from homology"/>
<dbReference type="CDD" id="cd00093">
    <property type="entry name" value="HTH_XRE"/>
    <property type="match status" value="1"/>
</dbReference>
<dbReference type="Pfam" id="PF13560">
    <property type="entry name" value="HTH_31"/>
    <property type="match status" value="1"/>
</dbReference>